<feature type="transmembrane region" description="Helical" evidence="7">
    <location>
        <begin position="285"/>
        <end position="311"/>
    </location>
</feature>
<dbReference type="PROSITE" id="PS50928">
    <property type="entry name" value="ABC_TM1"/>
    <property type="match status" value="1"/>
</dbReference>
<evidence type="ECO:0000256" key="2">
    <source>
        <dbReference type="ARBA" id="ARBA00022448"/>
    </source>
</evidence>
<dbReference type="InParanoid" id="A0A540VCN3"/>
<sequence>MVTAATAAPERPRRRSRRARREALIFYLCVAPWVIGFVAFTLGPMVASLYLSFTRWDMLSAPEWVGLRNYIKIFTDDPNFYQSLKVTTIFTLFSIPLRMITALFLAILLNEATWGVDFFRTVFYLPAVVASVAAAVLWTWILNPRFGPVNGALGLLGIQGPRWFSDPNYALWGLIIMSVWNVGGEMLIFLAGLKGIPRSLYEAAEIDGAGRLARFFRITLPMLSATTFFNFVMSVIGAFQSFDAAFVISTARAGTLGGPAKSTLLYMLNVYNEAFNIANMGYATALAWILFAIIFVLTLAIVRSSSLWVYYESERR</sequence>
<dbReference type="InterPro" id="IPR000515">
    <property type="entry name" value="MetI-like"/>
</dbReference>
<evidence type="ECO:0000313" key="9">
    <source>
        <dbReference type="EMBL" id="TQE94511.1"/>
    </source>
</evidence>
<evidence type="ECO:0000256" key="5">
    <source>
        <dbReference type="ARBA" id="ARBA00022989"/>
    </source>
</evidence>
<feature type="domain" description="ABC transmembrane type-1" evidence="8">
    <location>
        <begin position="84"/>
        <end position="301"/>
    </location>
</feature>
<comment type="caution">
    <text evidence="9">The sequence shown here is derived from an EMBL/GenBank/DDBJ whole genome shotgun (WGS) entry which is preliminary data.</text>
</comment>
<reference evidence="9 10" key="1">
    <citation type="submission" date="2019-06" db="EMBL/GenBank/DDBJ databases">
        <title>Genome sequence of Litorilinea aerophila BAA-2444.</title>
        <authorList>
            <person name="Maclea K.S."/>
            <person name="Maurais E.G."/>
            <person name="Iannazzi L.C."/>
        </authorList>
    </citation>
    <scope>NUCLEOTIDE SEQUENCE [LARGE SCALE GENOMIC DNA]</scope>
    <source>
        <strain evidence="9 10">ATCC BAA-2444</strain>
    </source>
</reference>
<dbReference type="InterPro" id="IPR035906">
    <property type="entry name" value="MetI-like_sf"/>
</dbReference>
<accession>A0A540VCN3</accession>
<keyword evidence="3" id="KW-1003">Cell membrane</keyword>
<keyword evidence="6 7" id="KW-0472">Membrane</keyword>
<dbReference type="OrthoDB" id="9786413at2"/>
<dbReference type="AlphaFoldDB" id="A0A540VCN3"/>
<feature type="transmembrane region" description="Helical" evidence="7">
    <location>
        <begin position="89"/>
        <end position="109"/>
    </location>
</feature>
<dbReference type="Pfam" id="PF00528">
    <property type="entry name" value="BPD_transp_1"/>
    <property type="match status" value="1"/>
</dbReference>
<dbReference type="PANTHER" id="PTHR30193">
    <property type="entry name" value="ABC TRANSPORTER PERMEASE PROTEIN"/>
    <property type="match status" value="1"/>
</dbReference>
<keyword evidence="10" id="KW-1185">Reference proteome</keyword>
<feature type="transmembrane region" description="Helical" evidence="7">
    <location>
        <begin position="169"/>
        <end position="193"/>
    </location>
</feature>
<dbReference type="PANTHER" id="PTHR30193:SF1">
    <property type="entry name" value="ABC TRANSPORTER PERMEASE PROTEIN YESP-RELATED"/>
    <property type="match status" value="1"/>
</dbReference>
<dbReference type="Gene3D" id="1.10.3720.10">
    <property type="entry name" value="MetI-like"/>
    <property type="match status" value="1"/>
</dbReference>
<dbReference type="Proteomes" id="UP000317371">
    <property type="component" value="Unassembled WGS sequence"/>
</dbReference>
<dbReference type="CDD" id="cd06261">
    <property type="entry name" value="TM_PBP2"/>
    <property type="match status" value="1"/>
</dbReference>
<dbReference type="GO" id="GO:0055085">
    <property type="term" value="P:transmembrane transport"/>
    <property type="evidence" value="ECO:0007669"/>
    <property type="project" value="InterPro"/>
</dbReference>
<proteinExistence type="inferred from homology"/>
<evidence type="ECO:0000256" key="1">
    <source>
        <dbReference type="ARBA" id="ARBA00004651"/>
    </source>
</evidence>
<keyword evidence="4 7" id="KW-0812">Transmembrane</keyword>
<dbReference type="SUPFAM" id="SSF161098">
    <property type="entry name" value="MetI-like"/>
    <property type="match status" value="1"/>
</dbReference>
<evidence type="ECO:0000256" key="3">
    <source>
        <dbReference type="ARBA" id="ARBA00022475"/>
    </source>
</evidence>
<protein>
    <submittedName>
        <fullName evidence="9">Sugar ABC transporter permease</fullName>
    </submittedName>
</protein>
<keyword evidence="5 7" id="KW-1133">Transmembrane helix</keyword>
<comment type="subcellular location">
    <subcellularLocation>
        <location evidence="1 7">Cell membrane</location>
        <topology evidence="1 7">Multi-pass membrane protein</topology>
    </subcellularLocation>
</comment>
<dbReference type="InterPro" id="IPR051393">
    <property type="entry name" value="ABC_transporter_permease"/>
</dbReference>
<feature type="transmembrane region" description="Helical" evidence="7">
    <location>
        <begin position="214"/>
        <end position="239"/>
    </location>
</feature>
<name>A0A540VCN3_9CHLR</name>
<gene>
    <name evidence="9" type="ORF">FKZ61_16560</name>
</gene>
<comment type="similarity">
    <text evidence="7">Belongs to the binding-protein-dependent transport system permease family.</text>
</comment>
<evidence type="ECO:0000313" key="10">
    <source>
        <dbReference type="Proteomes" id="UP000317371"/>
    </source>
</evidence>
<feature type="transmembrane region" description="Helical" evidence="7">
    <location>
        <begin position="121"/>
        <end position="141"/>
    </location>
</feature>
<organism evidence="9 10">
    <name type="scientific">Litorilinea aerophila</name>
    <dbReference type="NCBI Taxonomy" id="1204385"/>
    <lineage>
        <taxon>Bacteria</taxon>
        <taxon>Bacillati</taxon>
        <taxon>Chloroflexota</taxon>
        <taxon>Caldilineae</taxon>
        <taxon>Caldilineales</taxon>
        <taxon>Caldilineaceae</taxon>
        <taxon>Litorilinea</taxon>
    </lineage>
</organism>
<evidence type="ECO:0000256" key="7">
    <source>
        <dbReference type="RuleBase" id="RU363032"/>
    </source>
</evidence>
<feature type="transmembrane region" description="Helical" evidence="7">
    <location>
        <begin position="24"/>
        <end position="51"/>
    </location>
</feature>
<evidence type="ECO:0000256" key="4">
    <source>
        <dbReference type="ARBA" id="ARBA00022692"/>
    </source>
</evidence>
<dbReference type="RefSeq" id="WP_141611258.1">
    <property type="nucleotide sequence ID" value="NZ_VIGC02000023.1"/>
</dbReference>
<dbReference type="GO" id="GO:0005886">
    <property type="term" value="C:plasma membrane"/>
    <property type="evidence" value="ECO:0007669"/>
    <property type="project" value="UniProtKB-SubCell"/>
</dbReference>
<evidence type="ECO:0000259" key="8">
    <source>
        <dbReference type="PROSITE" id="PS50928"/>
    </source>
</evidence>
<dbReference type="EMBL" id="VIGC01000023">
    <property type="protein sequence ID" value="TQE94511.1"/>
    <property type="molecule type" value="Genomic_DNA"/>
</dbReference>
<keyword evidence="2 7" id="KW-0813">Transport</keyword>
<evidence type="ECO:0000256" key="6">
    <source>
        <dbReference type="ARBA" id="ARBA00023136"/>
    </source>
</evidence>